<dbReference type="PANTHER" id="PTHR48022">
    <property type="entry name" value="PLASTIDIC GLUCOSE TRANSPORTER 4"/>
    <property type="match status" value="1"/>
</dbReference>
<feature type="transmembrane region" description="Helical" evidence="10">
    <location>
        <begin position="424"/>
        <end position="444"/>
    </location>
</feature>
<evidence type="ECO:0000256" key="3">
    <source>
        <dbReference type="ARBA" id="ARBA00022448"/>
    </source>
</evidence>
<evidence type="ECO:0000256" key="9">
    <source>
        <dbReference type="SAM" id="MobiDB-lite"/>
    </source>
</evidence>
<comment type="similarity">
    <text evidence="2 8">Belongs to the major facilitator superfamily. Sugar transporter (TC 2.A.1.1) family.</text>
</comment>
<feature type="transmembrane region" description="Helical" evidence="10">
    <location>
        <begin position="456"/>
        <end position="475"/>
    </location>
</feature>
<dbReference type="InterPro" id="IPR003663">
    <property type="entry name" value="Sugar/inositol_transpt"/>
</dbReference>
<dbReference type="Proteomes" id="UP000193467">
    <property type="component" value="Unassembled WGS sequence"/>
</dbReference>
<sequence>MAGGISGSLINRAALQNTPKEVLSWYIYFAGMIIATSGGLHGYNSSNMSGILKMHDFKESFNLASYSTTAYANLTGWVTSIIVLGGLVGSLISAPINDYFGRRSTLFGFTLIYTVGCIMQITTSSNINLVIGARALEGFAGGAATVTGTMYLAEIAPKAIRGLLGALFSTNIMLGVALGYWGNYGAILNISDNSHWQWRVPLLIQFIPAVTIIAFLPFIPESPRWYALKGKSDKALQSLVRLRRLPSDHDYLIAEYSDIIAVVEQERTMSISWIGLGKELVSDKSLRRRFIISMMAQLGFNFSGGNSITYYQNSILLSVGITGNNSYLFSGVYGLVKVLSVFFYALLCAERFGRRKMVLVGATINIVCVTWVAIYLGALTGNKAGGWVSVAVLCIFAVGYGIGWAPNGFGLPAETMPNRFRAKVISLCIGLQYLANFLLVRFFPNMVNGIGAKGPFIVFAVVSTAILIFFFLALPEVKGVGIEHMGELFEGHLLANGLRSHRANKAVREEEAANAATVNDSKPTSHSEYVESVKAGAPGQKEKV</sequence>
<protein>
    <submittedName>
        <fullName evidence="12">Putative hexose transport-related protein</fullName>
    </submittedName>
</protein>
<proteinExistence type="inferred from homology"/>
<dbReference type="PROSITE" id="PS00217">
    <property type="entry name" value="SUGAR_TRANSPORT_2"/>
    <property type="match status" value="1"/>
</dbReference>
<dbReference type="InterPro" id="IPR050360">
    <property type="entry name" value="MFS_Sugar_Transporters"/>
</dbReference>
<dbReference type="GO" id="GO:0005351">
    <property type="term" value="F:carbohydrate:proton symporter activity"/>
    <property type="evidence" value="ECO:0007669"/>
    <property type="project" value="TreeGrafter"/>
</dbReference>
<keyword evidence="4 10" id="KW-0812">Transmembrane</keyword>
<feature type="transmembrane region" description="Helical" evidence="10">
    <location>
        <begin position="384"/>
        <end position="403"/>
    </location>
</feature>
<dbReference type="InterPro" id="IPR005829">
    <property type="entry name" value="Sugar_transporter_CS"/>
</dbReference>
<dbReference type="GO" id="GO:0016020">
    <property type="term" value="C:membrane"/>
    <property type="evidence" value="ECO:0007669"/>
    <property type="project" value="UniProtKB-SubCell"/>
</dbReference>
<feature type="transmembrane region" description="Helical" evidence="10">
    <location>
        <begin position="290"/>
        <end position="311"/>
    </location>
</feature>
<evidence type="ECO:0000256" key="8">
    <source>
        <dbReference type="RuleBase" id="RU003346"/>
    </source>
</evidence>
<keyword evidence="13" id="KW-1185">Reference proteome</keyword>
<accession>A0A1Y2FD13</accession>
<feature type="region of interest" description="Disordered" evidence="9">
    <location>
        <begin position="510"/>
        <end position="544"/>
    </location>
</feature>
<feature type="transmembrane region" description="Helical" evidence="10">
    <location>
        <begin position="129"/>
        <end position="151"/>
    </location>
</feature>
<feature type="domain" description="Major facilitator superfamily (MFS) profile" evidence="11">
    <location>
        <begin position="30"/>
        <end position="478"/>
    </location>
</feature>
<evidence type="ECO:0000256" key="4">
    <source>
        <dbReference type="ARBA" id="ARBA00022692"/>
    </source>
</evidence>
<evidence type="ECO:0000256" key="7">
    <source>
        <dbReference type="ARBA" id="ARBA00049119"/>
    </source>
</evidence>
<gene>
    <name evidence="12" type="ORF">BCR35DRAFT_352312</name>
</gene>
<dbReference type="Gene3D" id="1.20.1250.20">
    <property type="entry name" value="MFS general substrate transporter like domains"/>
    <property type="match status" value="1"/>
</dbReference>
<reference evidence="12 13" key="1">
    <citation type="submission" date="2016-07" db="EMBL/GenBank/DDBJ databases">
        <title>Pervasive Adenine N6-methylation of Active Genes in Fungi.</title>
        <authorList>
            <consortium name="DOE Joint Genome Institute"/>
            <person name="Mondo S.J."/>
            <person name="Dannebaum R.O."/>
            <person name="Kuo R.C."/>
            <person name="Labutti K."/>
            <person name="Haridas S."/>
            <person name="Kuo A."/>
            <person name="Salamov A."/>
            <person name="Ahrendt S.R."/>
            <person name="Lipzen A."/>
            <person name="Sullivan W."/>
            <person name="Andreopoulos W.B."/>
            <person name="Clum A."/>
            <person name="Lindquist E."/>
            <person name="Daum C."/>
            <person name="Ramamoorthy G.K."/>
            <person name="Gryganskyi A."/>
            <person name="Culley D."/>
            <person name="Magnuson J.K."/>
            <person name="James T.Y."/>
            <person name="O'Malley M.A."/>
            <person name="Stajich J.E."/>
            <person name="Spatafora J.W."/>
            <person name="Visel A."/>
            <person name="Grigoriev I.V."/>
        </authorList>
    </citation>
    <scope>NUCLEOTIDE SEQUENCE [LARGE SCALE GENOMIC DNA]</scope>
    <source>
        <strain evidence="12 13">62-1032</strain>
    </source>
</reference>
<evidence type="ECO:0000256" key="6">
    <source>
        <dbReference type="ARBA" id="ARBA00023136"/>
    </source>
</evidence>
<name>A0A1Y2FD13_9BASI</name>
<keyword evidence="5 10" id="KW-1133">Transmembrane helix</keyword>
<feature type="transmembrane region" description="Helical" evidence="10">
    <location>
        <begin position="202"/>
        <end position="219"/>
    </location>
</feature>
<keyword evidence="6 10" id="KW-0472">Membrane</keyword>
<evidence type="ECO:0000313" key="13">
    <source>
        <dbReference type="Proteomes" id="UP000193467"/>
    </source>
</evidence>
<comment type="subcellular location">
    <subcellularLocation>
        <location evidence="1">Membrane</location>
        <topology evidence="1">Multi-pass membrane protein</topology>
    </subcellularLocation>
</comment>
<comment type="catalytic activity">
    <reaction evidence="7">
        <text>myo-inositol(out) + H(+)(out) = myo-inositol(in) + H(+)(in)</text>
        <dbReference type="Rhea" id="RHEA:60364"/>
        <dbReference type="ChEBI" id="CHEBI:15378"/>
        <dbReference type="ChEBI" id="CHEBI:17268"/>
    </reaction>
</comment>
<dbReference type="SUPFAM" id="SSF103473">
    <property type="entry name" value="MFS general substrate transporter"/>
    <property type="match status" value="1"/>
</dbReference>
<dbReference type="EMBL" id="MCGR01000022">
    <property type="protein sequence ID" value="ORY81812.1"/>
    <property type="molecule type" value="Genomic_DNA"/>
</dbReference>
<dbReference type="InterPro" id="IPR005828">
    <property type="entry name" value="MFS_sugar_transport-like"/>
</dbReference>
<evidence type="ECO:0000256" key="10">
    <source>
        <dbReference type="SAM" id="Phobius"/>
    </source>
</evidence>
<dbReference type="InParanoid" id="A0A1Y2FD13"/>
<keyword evidence="3 8" id="KW-0813">Transport</keyword>
<evidence type="ECO:0000259" key="11">
    <source>
        <dbReference type="PROSITE" id="PS50850"/>
    </source>
</evidence>
<feature type="transmembrane region" description="Helical" evidence="10">
    <location>
        <begin position="163"/>
        <end position="182"/>
    </location>
</feature>
<evidence type="ECO:0000256" key="1">
    <source>
        <dbReference type="ARBA" id="ARBA00004141"/>
    </source>
</evidence>
<evidence type="ECO:0000256" key="2">
    <source>
        <dbReference type="ARBA" id="ARBA00010992"/>
    </source>
</evidence>
<feature type="transmembrane region" description="Helical" evidence="10">
    <location>
        <begin position="74"/>
        <end position="94"/>
    </location>
</feature>
<dbReference type="InterPro" id="IPR036259">
    <property type="entry name" value="MFS_trans_sf"/>
</dbReference>
<dbReference type="OrthoDB" id="508119at2759"/>
<dbReference type="AlphaFoldDB" id="A0A1Y2FD13"/>
<dbReference type="Pfam" id="PF00083">
    <property type="entry name" value="Sugar_tr"/>
    <property type="match status" value="1"/>
</dbReference>
<comment type="caution">
    <text evidence="12">The sequence shown here is derived from an EMBL/GenBank/DDBJ whole genome shotgun (WGS) entry which is preliminary data.</text>
</comment>
<feature type="transmembrane region" description="Helical" evidence="10">
    <location>
        <begin position="358"/>
        <end position="378"/>
    </location>
</feature>
<dbReference type="InterPro" id="IPR020846">
    <property type="entry name" value="MFS_dom"/>
</dbReference>
<dbReference type="PANTHER" id="PTHR48022:SF23">
    <property type="entry name" value="MAJOR FACILITATOR SUPERFAMILY (MFS) PROFILE DOMAIN-CONTAINING PROTEIN"/>
    <property type="match status" value="1"/>
</dbReference>
<evidence type="ECO:0000256" key="5">
    <source>
        <dbReference type="ARBA" id="ARBA00022989"/>
    </source>
</evidence>
<feature type="transmembrane region" description="Helical" evidence="10">
    <location>
        <begin position="106"/>
        <end position="123"/>
    </location>
</feature>
<feature type="transmembrane region" description="Helical" evidence="10">
    <location>
        <begin position="326"/>
        <end position="346"/>
    </location>
</feature>
<dbReference type="PROSITE" id="PS00216">
    <property type="entry name" value="SUGAR_TRANSPORT_1"/>
    <property type="match status" value="1"/>
</dbReference>
<evidence type="ECO:0000313" key="12">
    <source>
        <dbReference type="EMBL" id="ORY81812.1"/>
    </source>
</evidence>
<organism evidence="12 13">
    <name type="scientific">Leucosporidium creatinivorum</name>
    <dbReference type="NCBI Taxonomy" id="106004"/>
    <lineage>
        <taxon>Eukaryota</taxon>
        <taxon>Fungi</taxon>
        <taxon>Dikarya</taxon>
        <taxon>Basidiomycota</taxon>
        <taxon>Pucciniomycotina</taxon>
        <taxon>Microbotryomycetes</taxon>
        <taxon>Leucosporidiales</taxon>
        <taxon>Leucosporidium</taxon>
    </lineage>
</organism>
<feature type="transmembrane region" description="Helical" evidence="10">
    <location>
        <begin position="25"/>
        <end position="43"/>
    </location>
</feature>
<dbReference type="NCBIfam" id="TIGR00879">
    <property type="entry name" value="SP"/>
    <property type="match status" value="1"/>
</dbReference>
<dbReference type="PROSITE" id="PS50850">
    <property type="entry name" value="MFS"/>
    <property type="match status" value="1"/>
</dbReference>